<dbReference type="InterPro" id="IPR011701">
    <property type="entry name" value="MFS"/>
</dbReference>
<keyword evidence="2" id="KW-0813">Transport</keyword>
<protein>
    <recommendedName>
        <fullName evidence="10">MFS transporter</fullName>
    </recommendedName>
</protein>
<dbReference type="SUPFAM" id="SSF103473">
    <property type="entry name" value="MFS general substrate transporter"/>
    <property type="match status" value="1"/>
</dbReference>
<feature type="transmembrane region" description="Helical" evidence="7">
    <location>
        <begin position="158"/>
        <end position="177"/>
    </location>
</feature>
<evidence type="ECO:0000313" key="9">
    <source>
        <dbReference type="Proteomes" id="UP001152519"/>
    </source>
</evidence>
<evidence type="ECO:0000313" key="8">
    <source>
        <dbReference type="EMBL" id="CAG6397153.1"/>
    </source>
</evidence>
<evidence type="ECO:0000256" key="3">
    <source>
        <dbReference type="ARBA" id="ARBA00022475"/>
    </source>
</evidence>
<dbReference type="GO" id="GO:0005886">
    <property type="term" value="C:plasma membrane"/>
    <property type="evidence" value="ECO:0007669"/>
    <property type="project" value="UniProtKB-SubCell"/>
</dbReference>
<evidence type="ECO:0008006" key="10">
    <source>
        <dbReference type="Google" id="ProtNLM"/>
    </source>
</evidence>
<organism evidence="8 9">
    <name type="scientific">Actinacidiphila cocklensis</name>
    <dbReference type="NCBI Taxonomy" id="887465"/>
    <lineage>
        <taxon>Bacteria</taxon>
        <taxon>Bacillati</taxon>
        <taxon>Actinomycetota</taxon>
        <taxon>Actinomycetes</taxon>
        <taxon>Kitasatosporales</taxon>
        <taxon>Streptomycetaceae</taxon>
        <taxon>Actinacidiphila</taxon>
    </lineage>
</organism>
<keyword evidence="5 7" id="KW-1133">Transmembrane helix</keyword>
<keyword evidence="4 7" id="KW-0812">Transmembrane</keyword>
<evidence type="ECO:0000256" key="5">
    <source>
        <dbReference type="ARBA" id="ARBA00022989"/>
    </source>
</evidence>
<dbReference type="EMBL" id="CAJSLV010000081">
    <property type="protein sequence ID" value="CAG6397153.1"/>
    <property type="molecule type" value="Genomic_DNA"/>
</dbReference>
<keyword evidence="9" id="KW-1185">Reference proteome</keyword>
<keyword evidence="3" id="KW-1003">Cell membrane</keyword>
<feature type="transmembrane region" description="Helical" evidence="7">
    <location>
        <begin position="389"/>
        <end position="411"/>
    </location>
</feature>
<proteinExistence type="predicted"/>
<feature type="transmembrane region" description="Helical" evidence="7">
    <location>
        <begin position="290"/>
        <end position="311"/>
    </location>
</feature>
<dbReference type="InterPro" id="IPR036259">
    <property type="entry name" value="MFS_trans_sf"/>
</dbReference>
<evidence type="ECO:0000256" key="4">
    <source>
        <dbReference type="ARBA" id="ARBA00022692"/>
    </source>
</evidence>
<comment type="subcellular location">
    <subcellularLocation>
        <location evidence="1">Cell membrane</location>
        <topology evidence="1">Multi-pass membrane protein</topology>
    </subcellularLocation>
</comment>
<comment type="caution">
    <text evidence="8">The sequence shown here is derived from an EMBL/GenBank/DDBJ whole genome shotgun (WGS) entry which is preliminary data.</text>
</comment>
<evidence type="ECO:0000256" key="7">
    <source>
        <dbReference type="SAM" id="Phobius"/>
    </source>
</evidence>
<evidence type="ECO:0000256" key="6">
    <source>
        <dbReference type="ARBA" id="ARBA00023136"/>
    </source>
</evidence>
<dbReference type="RefSeq" id="WP_251496675.1">
    <property type="nucleotide sequence ID" value="NZ_CAJSLV010000081.1"/>
</dbReference>
<sequence length="421" mass="43560">MSRILRRSARASSPGQPGRLAGLVSGPLAEVQLATLVLTLGTGAWFTCWAVFFTRSVGLSATSFGAGVTAAGVVSLVLGSPLGYLADRLGTREVLVCLGMVQGLATLGYLLVSEFWGFMAVSLVAVTAQRIAPGIRVALVAGLTTGGDRLQAISTNRVIQHVGLTVGSALGALVLVLDRRAAYLALVVLYAVLNLAAAMLTLRVERVPPVPRTPGGPGMRVLRDRPFLLITSLSGVLALNWGVLDTGLPLWVTTHTEAPLWTIGVLVTGNTVAIVAFQNRVSRAADKVAGAARLGTFSGVALAVACLLFALSYQRGGMVVVAVLLLAAAVHTFGELLFSASGWGLSVGLTPDEAHGEYQSTFAAGSATALSFAPMVMTTLLVGWGVAGWLTLAGVFLAGALPTVPASRWALRTRRQLEAPG</sequence>
<feature type="transmembrane region" description="Helical" evidence="7">
    <location>
        <begin position="93"/>
        <end position="112"/>
    </location>
</feature>
<evidence type="ECO:0000256" key="2">
    <source>
        <dbReference type="ARBA" id="ARBA00022448"/>
    </source>
</evidence>
<reference evidence="8" key="1">
    <citation type="submission" date="2021-05" db="EMBL/GenBank/DDBJ databases">
        <authorList>
            <person name="Arsene-Ploetze F."/>
        </authorList>
    </citation>
    <scope>NUCLEOTIDE SEQUENCE</scope>
    <source>
        <strain evidence="8">DSM 42138</strain>
    </source>
</reference>
<accession>A0A9W4EAB5</accession>
<dbReference type="Gene3D" id="1.20.1250.20">
    <property type="entry name" value="MFS general substrate transporter like domains"/>
    <property type="match status" value="2"/>
</dbReference>
<dbReference type="GO" id="GO:0022857">
    <property type="term" value="F:transmembrane transporter activity"/>
    <property type="evidence" value="ECO:0007669"/>
    <property type="project" value="InterPro"/>
</dbReference>
<feature type="transmembrane region" description="Helical" evidence="7">
    <location>
        <begin position="317"/>
        <end position="340"/>
    </location>
</feature>
<dbReference type="Pfam" id="PF07690">
    <property type="entry name" value="MFS_1"/>
    <property type="match status" value="1"/>
</dbReference>
<feature type="transmembrane region" description="Helical" evidence="7">
    <location>
        <begin position="227"/>
        <end position="252"/>
    </location>
</feature>
<feature type="transmembrane region" description="Helical" evidence="7">
    <location>
        <begin position="33"/>
        <end position="52"/>
    </location>
</feature>
<keyword evidence="6 7" id="KW-0472">Membrane</keyword>
<feature type="transmembrane region" description="Helical" evidence="7">
    <location>
        <begin position="64"/>
        <end position="86"/>
    </location>
</feature>
<feature type="transmembrane region" description="Helical" evidence="7">
    <location>
        <begin position="258"/>
        <end position="278"/>
    </location>
</feature>
<dbReference type="PANTHER" id="PTHR23517:SF2">
    <property type="entry name" value="MULTIDRUG RESISTANCE PROTEIN MDTH"/>
    <property type="match status" value="1"/>
</dbReference>
<dbReference type="Proteomes" id="UP001152519">
    <property type="component" value="Unassembled WGS sequence"/>
</dbReference>
<dbReference type="AlphaFoldDB" id="A0A9W4EAB5"/>
<feature type="transmembrane region" description="Helical" evidence="7">
    <location>
        <begin position="183"/>
        <end position="202"/>
    </location>
</feature>
<gene>
    <name evidence="8" type="ORF">SCOCK_50202</name>
</gene>
<dbReference type="PANTHER" id="PTHR23517">
    <property type="entry name" value="RESISTANCE PROTEIN MDTM, PUTATIVE-RELATED-RELATED"/>
    <property type="match status" value="1"/>
</dbReference>
<dbReference type="InterPro" id="IPR050171">
    <property type="entry name" value="MFS_Transporters"/>
</dbReference>
<evidence type="ECO:0000256" key="1">
    <source>
        <dbReference type="ARBA" id="ARBA00004651"/>
    </source>
</evidence>
<name>A0A9W4EAB5_9ACTN</name>